<evidence type="ECO:0000313" key="2">
    <source>
        <dbReference type="EMBL" id="CAK8995779.1"/>
    </source>
</evidence>
<feature type="region of interest" description="Disordered" evidence="1">
    <location>
        <begin position="343"/>
        <end position="376"/>
    </location>
</feature>
<dbReference type="EMBL" id="CAXAMM010002336">
    <property type="protein sequence ID" value="CAK8995779.1"/>
    <property type="molecule type" value="Genomic_DNA"/>
</dbReference>
<dbReference type="EMBL" id="CAXAMM010002669">
    <property type="protein sequence ID" value="CAK8997026.1"/>
    <property type="molecule type" value="Genomic_DNA"/>
</dbReference>
<accession>A0ABP0I506</accession>
<reference evidence="3 4" key="1">
    <citation type="submission" date="2024-02" db="EMBL/GenBank/DDBJ databases">
        <authorList>
            <person name="Chen Y."/>
            <person name="Shah S."/>
            <person name="Dougan E. K."/>
            <person name="Thang M."/>
            <person name="Chan C."/>
        </authorList>
    </citation>
    <scope>NUCLEOTIDE SEQUENCE [LARGE SCALE GENOMIC DNA]</scope>
</reference>
<evidence type="ECO:0000313" key="3">
    <source>
        <dbReference type="EMBL" id="CAK8997026.1"/>
    </source>
</evidence>
<evidence type="ECO:0000256" key="1">
    <source>
        <dbReference type="SAM" id="MobiDB-lite"/>
    </source>
</evidence>
<keyword evidence="4" id="KW-1185">Reference proteome</keyword>
<evidence type="ECO:0000313" key="4">
    <source>
        <dbReference type="Proteomes" id="UP001642464"/>
    </source>
</evidence>
<protein>
    <submittedName>
        <fullName evidence="3">Uncharacterized protein</fullName>
    </submittedName>
</protein>
<organism evidence="3 4">
    <name type="scientific">Durusdinium trenchii</name>
    <dbReference type="NCBI Taxonomy" id="1381693"/>
    <lineage>
        <taxon>Eukaryota</taxon>
        <taxon>Sar</taxon>
        <taxon>Alveolata</taxon>
        <taxon>Dinophyceae</taxon>
        <taxon>Suessiales</taxon>
        <taxon>Symbiodiniaceae</taxon>
        <taxon>Durusdinium</taxon>
    </lineage>
</organism>
<name>A0ABP0I506_9DINO</name>
<comment type="caution">
    <text evidence="3">The sequence shown here is derived from an EMBL/GenBank/DDBJ whole genome shotgun (WGS) entry which is preliminary data.</text>
</comment>
<sequence>MWAAKCVVEELQAAEKLLDVRGHQGPLATQLLNGLVCKIQGIQNPSAADLVMLFEAINASKLPAHVKEKLGDSLDAASAQGLTAVKTTVQPQQLCNITAYLTQSDWDTLESQSMWAGTVTVATRLRKVGVHTLKEHTKKVITAMLVALEMERTNQMPPYMSIYQLSKQVLLSFHSLKAEVPTGITALSVYPPKPQALGAKALQIAYGTDMPITRDMPTLANLVANHTPVRSTSQLLVQERQQSMDMNKSLTTSSGQNNGALVQCQQDQLAMTQVSSQLLTGLLNWVTRTNNVFQHLGQGQPDQCHVQFLNNNGAMQKPPGDANVAHAASAATAALPLMDGVSRQGSGSTEVPGVQGTDSHDDAKNTMLPNDVTEGVAGGKAEKTDLEQVEEEAFQSLKNKAVSGAGSGVFKRPAAGKKVAPKNKACAKKACKKTEAKAVKAPGGCIRCRGNPNGCSSCNKTGFAGKTFKNHQEWKRWAALNGKK</sequence>
<gene>
    <name evidence="2" type="ORF">SCF082_LOCUS4505</name>
    <name evidence="3" type="ORF">SCF082_LOCUS5040</name>
</gene>
<proteinExistence type="predicted"/>
<dbReference type="Proteomes" id="UP001642464">
    <property type="component" value="Unassembled WGS sequence"/>
</dbReference>